<keyword evidence="6" id="KW-1185">Reference proteome</keyword>
<dbReference type="GO" id="GO:0005634">
    <property type="term" value="C:nucleus"/>
    <property type="evidence" value="ECO:0007669"/>
    <property type="project" value="UniProtKB-SubCell"/>
</dbReference>
<dbReference type="SUPFAM" id="SSF54160">
    <property type="entry name" value="Chromo domain-like"/>
    <property type="match status" value="1"/>
</dbReference>
<dbReference type="PROSITE" id="PS50013">
    <property type="entry name" value="CHROMO_2"/>
    <property type="match status" value="1"/>
</dbReference>
<organism evidence="5 6">
    <name type="scientific">Prymnesium parvum</name>
    <name type="common">Toxic golden alga</name>
    <dbReference type="NCBI Taxonomy" id="97485"/>
    <lineage>
        <taxon>Eukaryota</taxon>
        <taxon>Haptista</taxon>
        <taxon>Haptophyta</taxon>
        <taxon>Prymnesiophyceae</taxon>
        <taxon>Prymnesiales</taxon>
        <taxon>Prymnesiaceae</taxon>
        <taxon>Prymnesium</taxon>
    </lineage>
</organism>
<feature type="compositionally biased region" description="Gly residues" evidence="3">
    <location>
        <begin position="124"/>
        <end position="134"/>
    </location>
</feature>
<feature type="compositionally biased region" description="Low complexity" evidence="3">
    <location>
        <begin position="14"/>
        <end position="26"/>
    </location>
</feature>
<dbReference type="Proteomes" id="UP001515480">
    <property type="component" value="Unassembled WGS sequence"/>
</dbReference>
<evidence type="ECO:0000313" key="6">
    <source>
        <dbReference type="Proteomes" id="UP001515480"/>
    </source>
</evidence>
<evidence type="ECO:0000313" key="5">
    <source>
        <dbReference type="EMBL" id="KAL1525287.1"/>
    </source>
</evidence>
<evidence type="ECO:0000259" key="4">
    <source>
        <dbReference type="PROSITE" id="PS50013"/>
    </source>
</evidence>
<accession>A0AB34JWR9</accession>
<proteinExistence type="predicted"/>
<evidence type="ECO:0000256" key="3">
    <source>
        <dbReference type="SAM" id="MobiDB-lite"/>
    </source>
</evidence>
<reference evidence="5 6" key="1">
    <citation type="journal article" date="2024" name="Science">
        <title>Giant polyketide synthase enzymes in the biosynthesis of giant marine polyether toxins.</title>
        <authorList>
            <person name="Fallon T.R."/>
            <person name="Shende V.V."/>
            <person name="Wierzbicki I.H."/>
            <person name="Pendleton A.L."/>
            <person name="Watervoot N.F."/>
            <person name="Auber R.P."/>
            <person name="Gonzalez D.J."/>
            <person name="Wisecaver J.H."/>
            <person name="Moore B.S."/>
        </authorList>
    </citation>
    <scope>NUCLEOTIDE SEQUENCE [LARGE SCALE GENOMIC DNA]</scope>
    <source>
        <strain evidence="5 6">12B1</strain>
    </source>
</reference>
<evidence type="ECO:0000256" key="2">
    <source>
        <dbReference type="ARBA" id="ARBA00023242"/>
    </source>
</evidence>
<dbReference type="InterPro" id="IPR000953">
    <property type="entry name" value="Chromo/chromo_shadow_dom"/>
</dbReference>
<name>A0AB34JWR9_PRYPA</name>
<dbReference type="Gene3D" id="2.40.50.40">
    <property type="match status" value="1"/>
</dbReference>
<protein>
    <recommendedName>
        <fullName evidence="4">Chromo domain-containing protein</fullName>
    </recommendedName>
</protein>
<feature type="region of interest" description="Disordered" evidence="3">
    <location>
        <begin position="1"/>
        <end position="37"/>
    </location>
</feature>
<dbReference type="InterPro" id="IPR023780">
    <property type="entry name" value="Chromo_domain"/>
</dbReference>
<dbReference type="SMART" id="SM00298">
    <property type="entry name" value="CHROMO"/>
    <property type="match status" value="1"/>
</dbReference>
<evidence type="ECO:0000256" key="1">
    <source>
        <dbReference type="ARBA" id="ARBA00004123"/>
    </source>
</evidence>
<dbReference type="InterPro" id="IPR023779">
    <property type="entry name" value="Chromodomain_CS"/>
</dbReference>
<dbReference type="PANTHER" id="PTHR22812">
    <property type="entry name" value="CHROMOBOX PROTEIN"/>
    <property type="match status" value="1"/>
</dbReference>
<sequence>MAGNSQSGRRKQKAAATKEAAAPQGAVGSKRTPTSAFDPAAGAQVYEPEMICAQRVAKGMTQYEVKWVGYSERSNTWEPIEHLAGCEDMIVEFKKREKIRLQKLDERGGRGQAGAEGSCESSGAEGGSGSGGAATPGILHGGAPNVAAEAVLPPYMQGAFLNSSQRPNVIREFVRPWHDAPLPLAFFTR</sequence>
<comment type="caution">
    <text evidence="5">The sequence shown here is derived from an EMBL/GenBank/DDBJ whole genome shotgun (WGS) entry which is preliminary data.</text>
</comment>
<dbReference type="Pfam" id="PF00385">
    <property type="entry name" value="Chromo"/>
    <property type="match status" value="1"/>
</dbReference>
<keyword evidence="2" id="KW-0539">Nucleus</keyword>
<gene>
    <name evidence="5" type="ORF">AB1Y20_020149</name>
</gene>
<dbReference type="CDD" id="cd00024">
    <property type="entry name" value="CD_CSD"/>
    <property type="match status" value="1"/>
</dbReference>
<feature type="domain" description="Chromo" evidence="4">
    <location>
        <begin position="46"/>
        <end position="105"/>
    </location>
</feature>
<dbReference type="InterPro" id="IPR016197">
    <property type="entry name" value="Chromo-like_dom_sf"/>
</dbReference>
<dbReference type="EMBL" id="JBGBPQ010000004">
    <property type="protein sequence ID" value="KAL1525287.1"/>
    <property type="molecule type" value="Genomic_DNA"/>
</dbReference>
<dbReference type="InterPro" id="IPR051219">
    <property type="entry name" value="Heterochromatin_chromo-domain"/>
</dbReference>
<dbReference type="PROSITE" id="PS00598">
    <property type="entry name" value="CHROMO_1"/>
    <property type="match status" value="1"/>
</dbReference>
<dbReference type="AlphaFoldDB" id="A0AB34JWR9"/>
<feature type="region of interest" description="Disordered" evidence="3">
    <location>
        <begin position="105"/>
        <end position="136"/>
    </location>
</feature>
<feature type="compositionally biased region" description="Low complexity" evidence="3">
    <location>
        <begin position="113"/>
        <end position="123"/>
    </location>
</feature>
<comment type="subcellular location">
    <subcellularLocation>
        <location evidence="1">Nucleus</location>
    </subcellularLocation>
</comment>